<sequence>MVELIVPYENRMEEAYIYQRQKYLNLTKELEDAGYKAVVMPVEIGARGFIGSLIYDHLTKLSICDNKTKALKLLVEKAENSS</sequence>
<name>A0AAE1A209_9GAST</name>
<proteinExistence type="predicted"/>
<evidence type="ECO:0000313" key="2">
    <source>
        <dbReference type="Proteomes" id="UP001283361"/>
    </source>
</evidence>
<organism evidence="1 2">
    <name type="scientific">Elysia crispata</name>
    <name type="common">lettuce slug</name>
    <dbReference type="NCBI Taxonomy" id="231223"/>
    <lineage>
        <taxon>Eukaryota</taxon>
        <taxon>Metazoa</taxon>
        <taxon>Spiralia</taxon>
        <taxon>Lophotrochozoa</taxon>
        <taxon>Mollusca</taxon>
        <taxon>Gastropoda</taxon>
        <taxon>Heterobranchia</taxon>
        <taxon>Euthyneura</taxon>
        <taxon>Panpulmonata</taxon>
        <taxon>Sacoglossa</taxon>
        <taxon>Placobranchoidea</taxon>
        <taxon>Plakobranchidae</taxon>
        <taxon>Elysia</taxon>
    </lineage>
</organism>
<evidence type="ECO:0000313" key="1">
    <source>
        <dbReference type="EMBL" id="KAK3779779.1"/>
    </source>
</evidence>
<protein>
    <submittedName>
        <fullName evidence="1">Uncharacterized protein</fullName>
    </submittedName>
</protein>
<dbReference type="Proteomes" id="UP001283361">
    <property type="component" value="Unassembled WGS sequence"/>
</dbReference>
<reference evidence="1" key="1">
    <citation type="journal article" date="2023" name="G3 (Bethesda)">
        <title>A reference genome for the long-term kleptoplast-retaining sea slug Elysia crispata morphotype clarki.</title>
        <authorList>
            <person name="Eastman K.E."/>
            <person name="Pendleton A.L."/>
            <person name="Shaikh M.A."/>
            <person name="Suttiyut T."/>
            <person name="Ogas R."/>
            <person name="Tomko P."/>
            <person name="Gavelis G."/>
            <person name="Widhalm J.R."/>
            <person name="Wisecaver J.H."/>
        </authorList>
    </citation>
    <scope>NUCLEOTIDE SEQUENCE</scope>
    <source>
        <strain evidence="1">ECLA1</strain>
    </source>
</reference>
<accession>A0AAE1A209</accession>
<dbReference type="EMBL" id="JAWDGP010002811">
    <property type="protein sequence ID" value="KAK3779779.1"/>
    <property type="molecule type" value="Genomic_DNA"/>
</dbReference>
<gene>
    <name evidence="1" type="ORF">RRG08_035917</name>
</gene>
<keyword evidence="2" id="KW-1185">Reference proteome</keyword>
<comment type="caution">
    <text evidence="1">The sequence shown here is derived from an EMBL/GenBank/DDBJ whole genome shotgun (WGS) entry which is preliminary data.</text>
</comment>
<dbReference type="AlphaFoldDB" id="A0AAE1A209"/>